<name>A0ABN0UBQ8_9GAMM</name>
<proteinExistence type="inferred from homology"/>
<dbReference type="PANTHER" id="PTHR11403:SF6">
    <property type="entry name" value="NITRIC OXIDE REDUCTASE SUBUNIT E"/>
    <property type="match status" value="1"/>
</dbReference>
<comment type="subcellular location">
    <subcellularLocation>
        <location evidence="6">Cell membrane</location>
        <topology evidence="6">Multi-pass membrane protein</topology>
    </subcellularLocation>
    <subcellularLocation>
        <location evidence="1">Membrane</location>
        <topology evidence="1">Multi-pass membrane protein</topology>
    </subcellularLocation>
</comment>
<evidence type="ECO:0000313" key="9">
    <source>
        <dbReference type="EMBL" id="GAA0245308.1"/>
    </source>
</evidence>
<dbReference type="InterPro" id="IPR035973">
    <property type="entry name" value="Cyt_c_oxidase_su3-like_sf"/>
</dbReference>
<evidence type="ECO:0000256" key="7">
    <source>
        <dbReference type="SAM" id="Phobius"/>
    </source>
</evidence>
<evidence type="ECO:0000256" key="3">
    <source>
        <dbReference type="ARBA" id="ARBA00022692"/>
    </source>
</evidence>
<evidence type="ECO:0000256" key="1">
    <source>
        <dbReference type="ARBA" id="ARBA00004141"/>
    </source>
</evidence>
<keyword evidence="4 7" id="KW-1133">Transmembrane helix</keyword>
<evidence type="ECO:0000256" key="6">
    <source>
        <dbReference type="RuleBase" id="RU003376"/>
    </source>
</evidence>
<keyword evidence="5 7" id="KW-0472">Membrane</keyword>
<accession>A0ABN0UBQ8</accession>
<dbReference type="SUPFAM" id="SSF81452">
    <property type="entry name" value="Cytochrome c oxidase subunit III-like"/>
    <property type="match status" value="1"/>
</dbReference>
<gene>
    <name evidence="9" type="ORF">GCM10009126_08710</name>
</gene>
<evidence type="ECO:0000256" key="2">
    <source>
        <dbReference type="ARBA" id="ARBA00010581"/>
    </source>
</evidence>
<feature type="transmembrane region" description="Helical" evidence="7">
    <location>
        <begin position="97"/>
        <end position="116"/>
    </location>
</feature>
<feature type="transmembrane region" description="Helical" evidence="7">
    <location>
        <begin position="64"/>
        <end position="85"/>
    </location>
</feature>
<feature type="transmembrane region" description="Helical" evidence="7">
    <location>
        <begin position="192"/>
        <end position="212"/>
    </location>
</feature>
<dbReference type="Pfam" id="PF00510">
    <property type="entry name" value="COX3"/>
    <property type="match status" value="1"/>
</dbReference>
<comment type="similarity">
    <text evidence="2 6">Belongs to the cytochrome c oxidase subunit 3 family.</text>
</comment>
<evidence type="ECO:0000259" key="8">
    <source>
        <dbReference type="PROSITE" id="PS50253"/>
    </source>
</evidence>
<dbReference type="CDD" id="cd02862">
    <property type="entry name" value="NorE_like"/>
    <property type="match status" value="1"/>
</dbReference>
<evidence type="ECO:0000256" key="4">
    <source>
        <dbReference type="ARBA" id="ARBA00022989"/>
    </source>
</evidence>
<keyword evidence="10" id="KW-1185">Reference proteome</keyword>
<reference evidence="9 10" key="1">
    <citation type="journal article" date="2019" name="Int. J. Syst. Evol. Microbiol.">
        <title>The Global Catalogue of Microorganisms (GCM) 10K type strain sequencing project: providing services to taxonomists for standard genome sequencing and annotation.</title>
        <authorList>
            <consortium name="The Broad Institute Genomics Platform"/>
            <consortium name="The Broad Institute Genome Sequencing Center for Infectious Disease"/>
            <person name="Wu L."/>
            <person name="Ma J."/>
        </authorList>
    </citation>
    <scope>NUCLEOTIDE SEQUENCE [LARGE SCALE GENOMIC DNA]</scope>
    <source>
        <strain evidence="9 10">JCM 16242</strain>
    </source>
</reference>
<evidence type="ECO:0000256" key="5">
    <source>
        <dbReference type="ARBA" id="ARBA00023136"/>
    </source>
</evidence>
<dbReference type="PANTHER" id="PTHR11403">
    <property type="entry name" value="CYTOCHROME C OXIDASE SUBUNIT III"/>
    <property type="match status" value="1"/>
</dbReference>
<organism evidence="9 10">
    <name type="scientific">Rhodanobacter caeni</name>
    <dbReference type="NCBI Taxonomy" id="657654"/>
    <lineage>
        <taxon>Bacteria</taxon>
        <taxon>Pseudomonadati</taxon>
        <taxon>Pseudomonadota</taxon>
        <taxon>Gammaproteobacteria</taxon>
        <taxon>Lysobacterales</taxon>
        <taxon>Rhodanobacteraceae</taxon>
        <taxon>Rhodanobacter</taxon>
    </lineage>
</organism>
<feature type="domain" description="Heme-copper oxidase subunit III family profile" evidence="8">
    <location>
        <begin position="1"/>
        <end position="213"/>
    </location>
</feature>
<dbReference type="InterPro" id="IPR000298">
    <property type="entry name" value="Cyt_c_oxidase-like_su3"/>
</dbReference>
<dbReference type="EMBL" id="BAAAFO010000001">
    <property type="protein sequence ID" value="GAA0245308.1"/>
    <property type="molecule type" value="Genomic_DNA"/>
</dbReference>
<comment type="caution">
    <text evidence="9">The sequence shown here is derived from an EMBL/GenBank/DDBJ whole genome shotgun (WGS) entry which is preliminary data.</text>
</comment>
<keyword evidence="3 6" id="KW-0812">Transmembrane</keyword>
<dbReference type="RefSeq" id="WP_343880527.1">
    <property type="nucleotide sequence ID" value="NZ_BAAAFO010000001.1"/>
</dbReference>
<dbReference type="InterPro" id="IPR013833">
    <property type="entry name" value="Cyt_c_oxidase_su3_a-hlx"/>
</dbReference>
<feature type="transmembrane region" description="Helical" evidence="7">
    <location>
        <begin position="21"/>
        <end position="44"/>
    </location>
</feature>
<dbReference type="PROSITE" id="PS50253">
    <property type="entry name" value="COX3"/>
    <property type="match status" value="1"/>
</dbReference>
<dbReference type="Gene3D" id="1.20.120.80">
    <property type="entry name" value="Cytochrome c oxidase, subunit III, four-helix bundle"/>
    <property type="match status" value="1"/>
</dbReference>
<dbReference type="Proteomes" id="UP001500657">
    <property type="component" value="Unassembled WGS sequence"/>
</dbReference>
<evidence type="ECO:0000313" key="10">
    <source>
        <dbReference type="Proteomes" id="UP001500657"/>
    </source>
</evidence>
<sequence length="215" mass="23956">MSTDTTMLAQQFDDAAQQRDASALGMWVFLATEALFLGVLFAGYTVCRVRFPEAFAAGSRHTDMLLGTIETAVLLTSSCAVALALRDVQLGGRRIAVWLLLLTAALGLGFLVMHGFEYYSEYREGLMPGIHYTQQGPLAAPMQLFFCLYYFITGFHSLHVGIGVILLLVMARRTHRAQFNAQYCTPLELSALYWHLVDIVWIFVYPLVYLVGRAG</sequence>
<protein>
    <submittedName>
        <fullName evidence="9">Cytochrome c oxidase subunit 3 family protein</fullName>
    </submittedName>
</protein>
<feature type="transmembrane region" description="Helical" evidence="7">
    <location>
        <begin position="148"/>
        <end position="171"/>
    </location>
</feature>
<dbReference type="InterPro" id="IPR024791">
    <property type="entry name" value="Cyt_c/ubiquinol_Oxase_su3"/>
</dbReference>